<evidence type="ECO:0000313" key="2">
    <source>
        <dbReference type="Proteomes" id="UP000093962"/>
    </source>
</evidence>
<proteinExistence type="predicted"/>
<name>A0A1A0LQK2_MYCMU</name>
<comment type="caution">
    <text evidence="1">The sequence shown here is derived from an EMBL/GenBank/DDBJ whole genome shotgun (WGS) entry which is preliminary data.</text>
</comment>
<dbReference type="RefSeq" id="WP_061006238.1">
    <property type="nucleotide sequence ID" value="NZ_LSKA01000461.1"/>
</dbReference>
<dbReference type="Proteomes" id="UP000093962">
    <property type="component" value="Unassembled WGS sequence"/>
</dbReference>
<organism evidence="1 2">
    <name type="scientific">Mycolicibacterium mucogenicum</name>
    <name type="common">Mycobacterium mucogenicum</name>
    <dbReference type="NCBI Taxonomy" id="56689"/>
    <lineage>
        <taxon>Bacteria</taxon>
        <taxon>Bacillati</taxon>
        <taxon>Actinomycetota</taxon>
        <taxon>Actinomycetes</taxon>
        <taxon>Mycobacteriales</taxon>
        <taxon>Mycobacteriaceae</taxon>
        <taxon>Mycolicibacterium</taxon>
    </lineage>
</organism>
<accession>A0A1A0LQK2</accession>
<gene>
    <name evidence="1" type="ORF">A5642_08315</name>
</gene>
<reference evidence="1 2" key="1">
    <citation type="submission" date="2016-06" db="EMBL/GenBank/DDBJ databases">
        <authorList>
            <person name="Kjaerup R.B."/>
            <person name="Dalgaard T.S."/>
            <person name="Juul-Madsen H.R."/>
        </authorList>
    </citation>
    <scope>NUCLEOTIDE SEQUENCE [LARGE SCALE GENOMIC DNA]</scope>
    <source>
        <strain evidence="1 2">1199456.5</strain>
    </source>
</reference>
<protein>
    <submittedName>
        <fullName evidence="1">Uncharacterized protein</fullName>
    </submittedName>
</protein>
<sequence length="211" mass="21553">MTITETPTTNDTANGQVIEAELVETAQAAAEEATNTGLAIREVLSGVLERQLDAGHSLTRQLVSATSAATEAVVESPAKVISSIRDGATLPDAVSETGSAVQDVLAESGRDIRSAVGEYVGRNAVGPNAIIAGASQVAGSLVRAQGALTATAVDGLFTVAGTAAQGVEDVREVATREWSELRTTATSAREAIEAQVSASRESIRDAFDTTA</sequence>
<evidence type="ECO:0000313" key="1">
    <source>
        <dbReference type="EMBL" id="OBA75161.1"/>
    </source>
</evidence>
<dbReference type="EMBL" id="LZSF01000313">
    <property type="protein sequence ID" value="OBA75161.1"/>
    <property type="molecule type" value="Genomic_DNA"/>
</dbReference>
<dbReference type="AlphaFoldDB" id="A0A1A0LQK2"/>
<dbReference type="OrthoDB" id="4732010at2"/>